<dbReference type="PANTHER" id="PTHR43567:SF1">
    <property type="entry name" value="FLAVOREDOXIN"/>
    <property type="match status" value="1"/>
</dbReference>
<evidence type="ECO:0000256" key="2">
    <source>
        <dbReference type="ARBA" id="ARBA00022630"/>
    </source>
</evidence>
<dbReference type="RefSeq" id="WP_089895792.1">
    <property type="nucleotide sequence ID" value="NZ_FOJG01000001.1"/>
</dbReference>
<accession>A0A1I0RIB3</accession>
<evidence type="ECO:0000313" key="6">
    <source>
        <dbReference type="Proteomes" id="UP000199310"/>
    </source>
</evidence>
<dbReference type="SMART" id="SM00903">
    <property type="entry name" value="Flavin_Reduct"/>
    <property type="match status" value="1"/>
</dbReference>
<name>A0A1I0RIB3_9BACT</name>
<organism evidence="5 6">
    <name type="scientific">Chitinophaga arvensicola</name>
    <dbReference type="NCBI Taxonomy" id="29529"/>
    <lineage>
        <taxon>Bacteria</taxon>
        <taxon>Pseudomonadati</taxon>
        <taxon>Bacteroidota</taxon>
        <taxon>Chitinophagia</taxon>
        <taxon>Chitinophagales</taxon>
        <taxon>Chitinophagaceae</taxon>
        <taxon>Chitinophaga</taxon>
    </lineage>
</organism>
<dbReference type="STRING" id="29529.SAMN04488122_2871"/>
<dbReference type="GO" id="GO:0016646">
    <property type="term" value="F:oxidoreductase activity, acting on the CH-NH group of donors, NAD or NADP as acceptor"/>
    <property type="evidence" value="ECO:0007669"/>
    <property type="project" value="UniProtKB-ARBA"/>
</dbReference>
<dbReference type="Gene3D" id="2.30.110.10">
    <property type="entry name" value="Electron Transport, Fmn-binding Protein, Chain A"/>
    <property type="match status" value="1"/>
</dbReference>
<gene>
    <name evidence="5" type="ORF">SAMN04488122_2871</name>
</gene>
<dbReference type="SUPFAM" id="SSF50475">
    <property type="entry name" value="FMN-binding split barrel"/>
    <property type="match status" value="1"/>
</dbReference>
<dbReference type="GO" id="GO:0010181">
    <property type="term" value="F:FMN binding"/>
    <property type="evidence" value="ECO:0007669"/>
    <property type="project" value="InterPro"/>
</dbReference>
<dbReference type="EMBL" id="FOJG01000001">
    <property type="protein sequence ID" value="SEW40601.1"/>
    <property type="molecule type" value="Genomic_DNA"/>
</dbReference>
<dbReference type="Proteomes" id="UP000199310">
    <property type="component" value="Unassembled WGS sequence"/>
</dbReference>
<evidence type="ECO:0000256" key="1">
    <source>
        <dbReference type="ARBA" id="ARBA00001917"/>
    </source>
</evidence>
<keyword evidence="6" id="KW-1185">Reference proteome</keyword>
<dbReference type="InterPro" id="IPR002563">
    <property type="entry name" value="Flavin_Rdtase-like_dom"/>
</dbReference>
<comment type="similarity">
    <text evidence="3">Belongs to the flavoredoxin family.</text>
</comment>
<protein>
    <submittedName>
        <fullName evidence="5">NADH-FMN oxidoreductase RutF, flavin reductase (DIM6/NTAB) family</fullName>
    </submittedName>
</protein>
<sequence>MRRAYKKADFPVSEIRRFLEPGPIVLVSSRWKNKTNIMTMGWHTVMEFSPSLIGCMITAANHSYEMIRKSGECVINIPTVDLIDEIVGIGNSTGGHLDKFRKFGLTEEEGQFVQAPLIKECYANYECKVADTRLLKGYNFFILEVVRAQAAVYPKYPRTVHYRGEGVFMVSGKHLNLRSKFRNQNL</sequence>
<proteinExistence type="inferred from homology"/>
<dbReference type="InterPro" id="IPR052174">
    <property type="entry name" value="Flavoredoxin"/>
</dbReference>
<evidence type="ECO:0000313" key="5">
    <source>
        <dbReference type="EMBL" id="SEW40601.1"/>
    </source>
</evidence>
<comment type="cofactor">
    <cofactor evidence="1">
        <name>FMN</name>
        <dbReference type="ChEBI" id="CHEBI:58210"/>
    </cofactor>
</comment>
<dbReference type="OrthoDB" id="9792436at2"/>
<keyword evidence="2" id="KW-0285">Flavoprotein</keyword>
<reference evidence="6" key="1">
    <citation type="submission" date="2016-10" db="EMBL/GenBank/DDBJ databases">
        <authorList>
            <person name="Varghese N."/>
            <person name="Submissions S."/>
        </authorList>
    </citation>
    <scope>NUCLEOTIDE SEQUENCE [LARGE SCALE GENOMIC DNA]</scope>
    <source>
        <strain evidence="6">DSM 3695</strain>
    </source>
</reference>
<evidence type="ECO:0000256" key="3">
    <source>
        <dbReference type="ARBA" id="ARBA00038054"/>
    </source>
</evidence>
<dbReference type="AlphaFoldDB" id="A0A1I0RIB3"/>
<dbReference type="Pfam" id="PF01613">
    <property type="entry name" value="Flavin_Reduct"/>
    <property type="match status" value="1"/>
</dbReference>
<evidence type="ECO:0000259" key="4">
    <source>
        <dbReference type="SMART" id="SM00903"/>
    </source>
</evidence>
<dbReference type="PANTHER" id="PTHR43567">
    <property type="entry name" value="FLAVOREDOXIN-RELATED-RELATED"/>
    <property type="match status" value="1"/>
</dbReference>
<feature type="domain" description="Flavin reductase like" evidence="4">
    <location>
        <begin position="17"/>
        <end position="169"/>
    </location>
</feature>
<dbReference type="InterPro" id="IPR012349">
    <property type="entry name" value="Split_barrel_FMN-bd"/>
</dbReference>